<dbReference type="GeneID" id="106761319"/>
<gene>
    <name evidence="5" type="primary">LOC106761319</name>
</gene>
<reference evidence="4" key="1">
    <citation type="journal article" date="2014" name="Nat. Commun.">
        <title>Genome sequence of mungbean and insights into evolution within Vigna species.</title>
        <authorList>
            <person name="Kang Y.J."/>
            <person name="Kim S.K."/>
            <person name="Kim M.Y."/>
            <person name="Lestari P."/>
            <person name="Kim K.H."/>
            <person name="Ha B.K."/>
            <person name="Jun T.H."/>
            <person name="Hwang W.J."/>
            <person name="Lee T."/>
            <person name="Lee J."/>
            <person name="Shim S."/>
            <person name="Yoon M.Y."/>
            <person name="Jang Y.E."/>
            <person name="Han K.S."/>
            <person name="Taeprayoon P."/>
            <person name="Yoon N."/>
            <person name="Somta P."/>
            <person name="Tanya P."/>
            <person name="Kim K.S."/>
            <person name="Gwag J.G."/>
            <person name="Moon J.K."/>
            <person name="Lee Y.H."/>
            <person name="Park B.S."/>
            <person name="Bombarely A."/>
            <person name="Doyle J.J."/>
            <person name="Jackson S.A."/>
            <person name="Schafleitner R."/>
            <person name="Srinives P."/>
            <person name="Varshney R.K."/>
            <person name="Lee S.H."/>
        </authorList>
    </citation>
    <scope>NUCLEOTIDE SEQUENCE [LARGE SCALE GENOMIC DNA]</scope>
    <source>
        <strain evidence="4">cv. VC1973A</strain>
    </source>
</reference>
<keyword evidence="2" id="KW-0806">Transcription termination</keyword>
<reference evidence="5" key="2">
    <citation type="submission" date="2025-08" db="UniProtKB">
        <authorList>
            <consortium name="RefSeq"/>
        </authorList>
    </citation>
    <scope>IDENTIFICATION</scope>
    <source>
        <tissue evidence="5">Leaf</tissue>
    </source>
</reference>
<keyword evidence="3" id="KW-0809">Transit peptide</keyword>
<keyword evidence="2" id="KW-0805">Transcription regulation</keyword>
<keyword evidence="4" id="KW-1185">Reference proteome</keyword>
<dbReference type="GO" id="GO:0003676">
    <property type="term" value="F:nucleic acid binding"/>
    <property type="evidence" value="ECO:0007669"/>
    <property type="project" value="InterPro"/>
</dbReference>
<evidence type="ECO:0000313" key="4">
    <source>
        <dbReference type="Proteomes" id="UP000087766"/>
    </source>
</evidence>
<evidence type="ECO:0000256" key="2">
    <source>
        <dbReference type="ARBA" id="ARBA00022472"/>
    </source>
</evidence>
<dbReference type="AlphaFoldDB" id="A0A1S3U2V0"/>
<dbReference type="SMART" id="SM00733">
    <property type="entry name" value="Mterf"/>
    <property type="match status" value="5"/>
</dbReference>
<keyword evidence="2" id="KW-0804">Transcription</keyword>
<dbReference type="OrthoDB" id="637682at2759"/>
<organism evidence="4 5">
    <name type="scientific">Vigna radiata var. radiata</name>
    <name type="common">Mung bean</name>
    <name type="synonym">Phaseolus aureus</name>
    <dbReference type="NCBI Taxonomy" id="3916"/>
    <lineage>
        <taxon>Eukaryota</taxon>
        <taxon>Viridiplantae</taxon>
        <taxon>Streptophyta</taxon>
        <taxon>Embryophyta</taxon>
        <taxon>Tracheophyta</taxon>
        <taxon>Spermatophyta</taxon>
        <taxon>Magnoliopsida</taxon>
        <taxon>eudicotyledons</taxon>
        <taxon>Gunneridae</taxon>
        <taxon>Pentapetalae</taxon>
        <taxon>rosids</taxon>
        <taxon>fabids</taxon>
        <taxon>Fabales</taxon>
        <taxon>Fabaceae</taxon>
        <taxon>Papilionoideae</taxon>
        <taxon>50 kb inversion clade</taxon>
        <taxon>NPAAA clade</taxon>
        <taxon>indigoferoid/millettioid clade</taxon>
        <taxon>Phaseoleae</taxon>
        <taxon>Vigna</taxon>
    </lineage>
</organism>
<dbReference type="Proteomes" id="UP000087766">
    <property type="component" value="Chromosome 5"/>
</dbReference>
<dbReference type="GO" id="GO:0006353">
    <property type="term" value="P:DNA-templated transcription termination"/>
    <property type="evidence" value="ECO:0007669"/>
    <property type="project" value="UniProtKB-KW"/>
</dbReference>
<evidence type="ECO:0000313" key="5">
    <source>
        <dbReference type="RefSeq" id="XP_014500345.1"/>
    </source>
</evidence>
<accession>A0A1S3U2V0</accession>
<dbReference type="RefSeq" id="XP_014500345.1">
    <property type="nucleotide sequence ID" value="XM_014644859.2"/>
</dbReference>
<dbReference type="InterPro" id="IPR003690">
    <property type="entry name" value="MTERF"/>
</dbReference>
<evidence type="ECO:0000256" key="3">
    <source>
        <dbReference type="ARBA" id="ARBA00022946"/>
    </source>
</evidence>
<name>A0A1S3U2V0_VIGRR</name>
<sequence>MFRFQSIKPLFLHSKGLTTPFPSTLSLKHFSLTSQQHSFTVSYLIDTFGFLPQAALKASKRVSFDTPQKPDSVIAFFNRNGFTHAHINNIVKSIPNILIYNADEKLSPKFQFLRSKGASASDIVRLVNRCPRILTSSLKNNVIPSFELVKRFLQSDQKTIDCVFGSRPFLRYNVGAQNVDMLLDVGVRDSGIGYLFGRRPSILLSTDLREAIDEVKEMGFDPSKINFVIALHAKRALSKSRWDAKVDAFKMWGWSEEMVFDSFRKHPLLMLVSKDKINEIMRFWVVELGWDPLALAEMLNIFGFSLEKRIVPRGLVVRYLIVKGLREKSAKLYTPFSVSEELFLKRFVMCFKEESSQLLKLYQNKKCFQENREDGVESAS</sequence>
<proteinExistence type="inferred from homology"/>
<comment type="similarity">
    <text evidence="1">Belongs to the mTERF family.</text>
</comment>
<protein>
    <submittedName>
        <fullName evidence="5">Uncharacterized protein LOC106761319</fullName>
    </submittedName>
</protein>
<dbReference type="KEGG" id="vra:106761319"/>
<dbReference type="Pfam" id="PF02536">
    <property type="entry name" value="mTERF"/>
    <property type="match status" value="1"/>
</dbReference>
<dbReference type="PANTHER" id="PTHR13068">
    <property type="entry name" value="CGI-12 PROTEIN-RELATED"/>
    <property type="match status" value="1"/>
</dbReference>
<dbReference type="Gene3D" id="1.25.70.10">
    <property type="entry name" value="Transcription termination factor 3, mitochondrial"/>
    <property type="match status" value="2"/>
</dbReference>
<dbReference type="FunFam" id="1.25.70.10:FF:000001">
    <property type="entry name" value="Mitochondrial transcription termination factor-like"/>
    <property type="match status" value="1"/>
</dbReference>
<dbReference type="InterPro" id="IPR038538">
    <property type="entry name" value="MTERF_sf"/>
</dbReference>
<evidence type="ECO:0000256" key="1">
    <source>
        <dbReference type="ARBA" id="ARBA00007692"/>
    </source>
</evidence>
<dbReference type="PANTHER" id="PTHR13068:SF172">
    <property type="entry name" value="TRANSCRIPTION TERMINATION FACTOR FAMILY PROTEIN"/>
    <property type="match status" value="1"/>
</dbReference>